<protein>
    <submittedName>
        <fullName evidence="7">Protein ripply2</fullName>
    </submittedName>
</protein>
<dbReference type="Pfam" id="PF14998">
    <property type="entry name" value="Ripply"/>
    <property type="match status" value="1"/>
</dbReference>
<organism evidence="6 7">
    <name type="scientific">Panthera pardus</name>
    <name type="common">Leopard</name>
    <name type="synonym">Felis pardus</name>
    <dbReference type="NCBI Taxonomy" id="9691"/>
    <lineage>
        <taxon>Eukaryota</taxon>
        <taxon>Metazoa</taxon>
        <taxon>Chordata</taxon>
        <taxon>Craniata</taxon>
        <taxon>Vertebrata</taxon>
        <taxon>Euteleostomi</taxon>
        <taxon>Mammalia</taxon>
        <taxon>Eutheria</taxon>
        <taxon>Laurasiatheria</taxon>
        <taxon>Carnivora</taxon>
        <taxon>Feliformia</taxon>
        <taxon>Felidae</taxon>
        <taxon>Pantherinae</taxon>
        <taxon>Panthera</taxon>
    </lineage>
</organism>
<feature type="compositionally biased region" description="Low complexity" evidence="5">
    <location>
        <begin position="173"/>
        <end position="184"/>
    </location>
</feature>
<feature type="region of interest" description="Disordered" evidence="5">
    <location>
        <begin position="75"/>
        <end position="191"/>
    </location>
</feature>
<evidence type="ECO:0000313" key="6">
    <source>
        <dbReference type="Proteomes" id="UP001165780"/>
    </source>
</evidence>
<evidence type="ECO:0000256" key="5">
    <source>
        <dbReference type="SAM" id="MobiDB-lite"/>
    </source>
</evidence>
<reference evidence="7" key="1">
    <citation type="submission" date="2025-08" db="UniProtKB">
        <authorList>
            <consortium name="RefSeq"/>
        </authorList>
    </citation>
    <scope>IDENTIFICATION</scope>
    <source>
        <tissue evidence="7">Whole blood</tissue>
    </source>
</reference>
<proteinExistence type="inferred from homology"/>
<dbReference type="GO" id="GO:0000122">
    <property type="term" value="P:negative regulation of transcription by RNA polymerase II"/>
    <property type="evidence" value="ECO:0007669"/>
    <property type="project" value="TreeGrafter"/>
</dbReference>
<dbReference type="PANTHER" id="PTHR16770:SF3">
    <property type="entry name" value="PROTEIN RIPPLY2"/>
    <property type="match status" value="1"/>
</dbReference>
<dbReference type="RefSeq" id="XP_053761282.1">
    <property type="nucleotide sequence ID" value="XM_053905307.1"/>
</dbReference>
<gene>
    <name evidence="7" type="primary">RIPPLY2</name>
</gene>
<keyword evidence="6" id="KW-1185">Reference proteome</keyword>
<dbReference type="GeneID" id="128777779"/>
<dbReference type="CTD" id="134701"/>
<feature type="compositionally biased region" description="Low complexity" evidence="5">
    <location>
        <begin position="89"/>
        <end position="100"/>
    </location>
</feature>
<evidence type="ECO:0000256" key="3">
    <source>
        <dbReference type="ARBA" id="ARBA00022473"/>
    </source>
</evidence>
<dbReference type="Proteomes" id="UP001165780">
    <property type="component" value="Unplaced"/>
</dbReference>
<comment type="subcellular location">
    <subcellularLocation>
        <location evidence="1">Nucleus</location>
    </subcellularLocation>
</comment>
<evidence type="ECO:0000256" key="4">
    <source>
        <dbReference type="ARBA" id="ARBA00023242"/>
    </source>
</evidence>
<evidence type="ECO:0000256" key="1">
    <source>
        <dbReference type="ARBA" id="ARBA00004123"/>
    </source>
</evidence>
<keyword evidence="3" id="KW-0217">Developmental protein</keyword>
<evidence type="ECO:0000313" key="7">
    <source>
        <dbReference type="RefSeq" id="XP_053761282.1"/>
    </source>
</evidence>
<dbReference type="InterPro" id="IPR028127">
    <property type="entry name" value="Ripply_fam"/>
</dbReference>
<dbReference type="GO" id="GO:0009880">
    <property type="term" value="P:embryonic pattern specification"/>
    <property type="evidence" value="ECO:0007669"/>
    <property type="project" value="TreeGrafter"/>
</dbReference>
<accession>A0A9W2VRI8</accession>
<dbReference type="GO" id="GO:0005634">
    <property type="term" value="C:nucleus"/>
    <property type="evidence" value="ECO:0007669"/>
    <property type="project" value="UniProtKB-SubCell"/>
</dbReference>
<sequence length="289" mass="31391">MPAFRTLHLEIGCSGECCFFPPQPCVEERLTLARQNPFPGHLGVARVRTRAGERGAERARTAQYAAGSRGYIKLGSRTWRGKRSGLPESRQPPSAQPQPRRAMETWQPLASGAGERARRRRLPPAAPDRPAPRGGADSGCGASPTPALPPASPELLPSALRPPPTPGPRSAVGSSPGSGLTSPLRAFCPPPRRSAGLWRPWVDARGDGEEGARHHAAEAMPDGPGMTEAAGKLSQYRHPVRLFWPKSKCYDYLYQEAEALLKNFPIQATISFYEDSDSEDEIEELICEN</sequence>
<dbReference type="PANTHER" id="PTHR16770">
    <property type="entry name" value="PROTEIN RIPPLY-LIKE"/>
    <property type="match status" value="1"/>
</dbReference>
<evidence type="ECO:0000256" key="2">
    <source>
        <dbReference type="ARBA" id="ARBA00006944"/>
    </source>
</evidence>
<name>A0A9W2VRI8_PANPR</name>
<dbReference type="AlphaFoldDB" id="A0A9W2VRI8"/>
<keyword evidence="4" id="KW-0539">Nucleus</keyword>
<comment type="similarity">
    <text evidence="2">Belongs to the ripply family.</text>
</comment>